<dbReference type="Pfam" id="PF01590">
    <property type="entry name" value="GAF"/>
    <property type="match status" value="1"/>
</dbReference>
<dbReference type="GO" id="GO:0016791">
    <property type="term" value="F:phosphatase activity"/>
    <property type="evidence" value="ECO:0007669"/>
    <property type="project" value="TreeGrafter"/>
</dbReference>
<dbReference type="EMBL" id="DSYK01000598">
    <property type="protein sequence ID" value="HGS22583.1"/>
    <property type="molecule type" value="Genomic_DNA"/>
</dbReference>
<keyword evidence="3" id="KW-0175">Coiled coil</keyword>
<dbReference type="SMART" id="SM00065">
    <property type="entry name" value="GAF"/>
    <property type="match status" value="1"/>
</dbReference>
<evidence type="ECO:0000256" key="3">
    <source>
        <dbReference type="SAM" id="Coils"/>
    </source>
</evidence>
<name>A0A7C4PKF9_9CHLR</name>
<feature type="coiled-coil region" evidence="3">
    <location>
        <begin position="258"/>
        <end position="285"/>
    </location>
</feature>
<sequence length="722" mass="80944">MIVVAGLEPNSLSNDELNTRRMVSGKTTILRLLMREILTFYPQMHCILYAEGENPIRAPRELRSRCEWIQTALPEVRLRRLQNAIQRRPGLMVFDQFTAENIPLVVEASRQGTRVLCPVNTMVRGSAVIRHLQSLGFTPEQLKVLTWVVSVFRQPMLCPACKQPAEPDERLSALYSMDPDPATWKLFRAGGCEQCDFTGRQGELTVFDLFRANPDQPDLLSQRSLLSAQEYLLDLMKQGLLAPEDVLDFDKALLHDTYAILEVEEKALKEANAALQRKVLELEVSNRLLVQRTEAIISFQEIARTLIQSTSLTELAQRVCRYSRDICGADRSIVYVKLDEENLVVLACGGWDGVGLSREVPARSFSGWQQAEEMRPWRTIPPGIILEESEPPAIRVGYDVPLLADGRLVGRMIVQSTKKVMFTPGEISTLRMFANQVAVAMQRARLIEELQAKITELEAAQVSLVQKERMEHELELARQVQQSILPRQFPSIPGVEFAVLNQPARQVGGDFYDVIPLDENHFGVVVADVSDKGLPAAFYMALARSLILAEAHRELSPRRVLKNVNRLLLELGEGGMFVTVFYGVVDCAAWKITYARAGHDLPVLLHRGEMSFLSGGGMALGVTDGDEFHLTEVEVPLKAGDRLILYTDGLVDVQSPEGERFNLERLTHFWRGLPVSYAGEVCQATLKILEDFQGGAEQSDDMTLLVVCFHAQDNSPRLDINL</sequence>
<dbReference type="SUPFAM" id="SSF55781">
    <property type="entry name" value="GAF domain-like"/>
    <property type="match status" value="1"/>
</dbReference>
<dbReference type="InterPro" id="IPR001482">
    <property type="entry name" value="T2SS/T4SS_dom"/>
</dbReference>
<dbReference type="SMART" id="SM00331">
    <property type="entry name" value="PP2C_SIG"/>
    <property type="match status" value="1"/>
</dbReference>
<organism evidence="5">
    <name type="scientific">Anaerolinea thermolimosa</name>
    <dbReference type="NCBI Taxonomy" id="229919"/>
    <lineage>
        <taxon>Bacteria</taxon>
        <taxon>Bacillati</taxon>
        <taxon>Chloroflexota</taxon>
        <taxon>Anaerolineae</taxon>
        <taxon>Anaerolineales</taxon>
        <taxon>Anaerolineaceae</taxon>
        <taxon>Anaerolinea</taxon>
    </lineage>
</organism>
<evidence type="ECO:0000259" key="4">
    <source>
        <dbReference type="PROSITE" id="PS51746"/>
    </source>
</evidence>
<evidence type="ECO:0000313" key="5">
    <source>
        <dbReference type="EMBL" id="HGS22583.1"/>
    </source>
</evidence>
<comment type="similarity">
    <text evidence="1">Belongs to the GSP E family.</text>
</comment>
<dbReference type="Gene3D" id="3.30.450.40">
    <property type="match status" value="1"/>
</dbReference>
<dbReference type="Gene3D" id="3.40.50.300">
    <property type="entry name" value="P-loop containing nucleotide triphosphate hydrolases"/>
    <property type="match status" value="1"/>
</dbReference>
<dbReference type="PANTHER" id="PTHR43156:SF2">
    <property type="entry name" value="STAGE II SPORULATION PROTEIN E"/>
    <property type="match status" value="1"/>
</dbReference>
<gene>
    <name evidence="5" type="ORF">ENT37_12060</name>
</gene>
<keyword evidence="2" id="KW-0378">Hydrolase</keyword>
<evidence type="ECO:0000256" key="2">
    <source>
        <dbReference type="ARBA" id="ARBA00022801"/>
    </source>
</evidence>
<dbReference type="InterPro" id="IPR052016">
    <property type="entry name" value="Bact_Sigma-Reg"/>
</dbReference>
<dbReference type="PROSITE" id="PS51746">
    <property type="entry name" value="PPM_2"/>
    <property type="match status" value="1"/>
</dbReference>
<dbReference type="Pfam" id="PF00437">
    <property type="entry name" value="T2SSE"/>
    <property type="match status" value="1"/>
</dbReference>
<proteinExistence type="inferred from homology"/>
<dbReference type="InterPro" id="IPR027417">
    <property type="entry name" value="P-loop_NTPase"/>
</dbReference>
<dbReference type="Gene3D" id="3.60.40.10">
    <property type="entry name" value="PPM-type phosphatase domain"/>
    <property type="match status" value="1"/>
</dbReference>
<feature type="domain" description="PPM-type phosphatase" evidence="4">
    <location>
        <begin position="494"/>
        <end position="709"/>
    </location>
</feature>
<reference evidence="5" key="1">
    <citation type="journal article" date="2020" name="mSystems">
        <title>Genome- and Community-Level Interaction Insights into Carbon Utilization and Element Cycling Functions of Hydrothermarchaeota in Hydrothermal Sediment.</title>
        <authorList>
            <person name="Zhou Z."/>
            <person name="Liu Y."/>
            <person name="Xu W."/>
            <person name="Pan J."/>
            <person name="Luo Z.H."/>
            <person name="Li M."/>
        </authorList>
    </citation>
    <scope>NUCLEOTIDE SEQUENCE [LARGE SCALE GENOMIC DNA]</scope>
    <source>
        <strain evidence="5">SpSt-573</strain>
    </source>
</reference>
<dbReference type="SUPFAM" id="SSF52540">
    <property type="entry name" value="P-loop containing nucleoside triphosphate hydrolases"/>
    <property type="match status" value="1"/>
</dbReference>
<comment type="caution">
    <text evidence="5">The sequence shown here is derived from an EMBL/GenBank/DDBJ whole genome shotgun (WGS) entry which is preliminary data.</text>
</comment>
<dbReference type="SUPFAM" id="SSF81606">
    <property type="entry name" value="PP2C-like"/>
    <property type="match status" value="1"/>
</dbReference>
<dbReference type="AlphaFoldDB" id="A0A7C4PKF9"/>
<protein>
    <submittedName>
        <fullName evidence="5">GAF domain-containing protein</fullName>
    </submittedName>
</protein>
<dbReference type="InterPro" id="IPR029016">
    <property type="entry name" value="GAF-like_dom_sf"/>
</dbReference>
<evidence type="ECO:0000256" key="1">
    <source>
        <dbReference type="ARBA" id="ARBA00006611"/>
    </source>
</evidence>
<dbReference type="Pfam" id="PF07228">
    <property type="entry name" value="SpoIIE"/>
    <property type="match status" value="1"/>
</dbReference>
<dbReference type="InterPro" id="IPR036457">
    <property type="entry name" value="PPM-type-like_dom_sf"/>
</dbReference>
<accession>A0A7C4PKF9</accession>
<dbReference type="InterPro" id="IPR001932">
    <property type="entry name" value="PPM-type_phosphatase-like_dom"/>
</dbReference>
<feature type="coiled-coil region" evidence="3">
    <location>
        <begin position="440"/>
        <end position="467"/>
    </location>
</feature>
<dbReference type="PANTHER" id="PTHR43156">
    <property type="entry name" value="STAGE II SPORULATION PROTEIN E-RELATED"/>
    <property type="match status" value="1"/>
</dbReference>
<dbReference type="InterPro" id="IPR003018">
    <property type="entry name" value="GAF"/>
</dbReference>